<organism evidence="15 16">
    <name type="scientific">Streptomyces chengmaiensis</name>
    <dbReference type="NCBI Taxonomy" id="3040919"/>
    <lineage>
        <taxon>Bacteria</taxon>
        <taxon>Bacillati</taxon>
        <taxon>Actinomycetota</taxon>
        <taxon>Actinomycetes</taxon>
        <taxon>Kitasatosporales</taxon>
        <taxon>Streptomycetaceae</taxon>
        <taxon>Streptomyces</taxon>
    </lineage>
</organism>
<evidence type="ECO:0000256" key="2">
    <source>
        <dbReference type="ARBA" id="ARBA00022515"/>
    </source>
</evidence>
<keyword evidence="3 12" id="KW-0235">DNA replication</keyword>
<dbReference type="InterPro" id="IPR007692">
    <property type="entry name" value="DNA_helicase_DnaB"/>
</dbReference>
<keyword evidence="5 12" id="KW-0378">Hydrolase</keyword>
<dbReference type="SMART" id="SM00382">
    <property type="entry name" value="AAA"/>
    <property type="match status" value="1"/>
</dbReference>
<feature type="domain" description="SF4 helicase" evidence="14">
    <location>
        <begin position="213"/>
        <end position="478"/>
    </location>
</feature>
<protein>
    <recommendedName>
        <fullName evidence="11 12">Replicative DNA helicase</fullName>
        <ecNumber evidence="11 12">5.6.2.3</ecNumber>
    </recommendedName>
</protein>
<dbReference type="Gene3D" id="3.40.50.300">
    <property type="entry name" value="P-loop containing nucleotide triphosphate hydrolases"/>
    <property type="match status" value="1"/>
</dbReference>
<dbReference type="PROSITE" id="PS51199">
    <property type="entry name" value="SF4_HELICASE"/>
    <property type="match status" value="1"/>
</dbReference>
<keyword evidence="9" id="KW-0413">Isomerase</keyword>
<comment type="similarity">
    <text evidence="1 12">Belongs to the helicase family. DnaB subfamily.</text>
</comment>
<feature type="region of interest" description="Disordered" evidence="13">
    <location>
        <begin position="1"/>
        <end position="38"/>
    </location>
</feature>
<accession>A0ABT6HXF8</accession>
<dbReference type="GO" id="GO:0016787">
    <property type="term" value="F:hydrolase activity"/>
    <property type="evidence" value="ECO:0007669"/>
    <property type="project" value="UniProtKB-KW"/>
</dbReference>
<dbReference type="Pfam" id="PF00772">
    <property type="entry name" value="DnaB"/>
    <property type="match status" value="1"/>
</dbReference>
<evidence type="ECO:0000313" key="15">
    <source>
        <dbReference type="EMBL" id="MDH2393387.1"/>
    </source>
</evidence>
<dbReference type="Gene3D" id="1.10.860.10">
    <property type="entry name" value="DNAb Helicase, Chain A"/>
    <property type="match status" value="1"/>
</dbReference>
<keyword evidence="8 12" id="KW-0238">DNA-binding</keyword>
<gene>
    <name evidence="15" type="primary">dnaB</name>
    <name evidence="15" type="ORF">QCN29_32410</name>
</gene>
<evidence type="ECO:0000256" key="9">
    <source>
        <dbReference type="ARBA" id="ARBA00023235"/>
    </source>
</evidence>
<comment type="catalytic activity">
    <reaction evidence="10 12">
        <text>ATP + H2O = ADP + phosphate + H(+)</text>
        <dbReference type="Rhea" id="RHEA:13065"/>
        <dbReference type="ChEBI" id="CHEBI:15377"/>
        <dbReference type="ChEBI" id="CHEBI:15378"/>
        <dbReference type="ChEBI" id="CHEBI:30616"/>
        <dbReference type="ChEBI" id="CHEBI:43474"/>
        <dbReference type="ChEBI" id="CHEBI:456216"/>
        <dbReference type="EC" id="5.6.2.3"/>
    </reaction>
</comment>
<evidence type="ECO:0000256" key="1">
    <source>
        <dbReference type="ARBA" id="ARBA00008428"/>
    </source>
</evidence>
<evidence type="ECO:0000256" key="8">
    <source>
        <dbReference type="ARBA" id="ARBA00023125"/>
    </source>
</evidence>
<dbReference type="PANTHER" id="PTHR30153">
    <property type="entry name" value="REPLICATIVE DNA HELICASE DNAB"/>
    <property type="match status" value="1"/>
</dbReference>
<evidence type="ECO:0000259" key="14">
    <source>
        <dbReference type="PROSITE" id="PS51199"/>
    </source>
</evidence>
<dbReference type="Pfam" id="PF03796">
    <property type="entry name" value="DnaB_C"/>
    <property type="match status" value="1"/>
</dbReference>
<name>A0ABT6HXF8_9ACTN</name>
<dbReference type="NCBIfam" id="TIGR00665">
    <property type="entry name" value="DnaB"/>
    <property type="match status" value="1"/>
</dbReference>
<dbReference type="InterPro" id="IPR007694">
    <property type="entry name" value="DNA_helicase_DnaB-like_C"/>
</dbReference>
<evidence type="ECO:0000256" key="11">
    <source>
        <dbReference type="NCBIfam" id="TIGR00665"/>
    </source>
</evidence>
<keyword evidence="16" id="KW-1185">Reference proteome</keyword>
<comment type="caution">
    <text evidence="15">The sequence shown here is derived from an EMBL/GenBank/DDBJ whole genome shotgun (WGS) entry which is preliminary data.</text>
</comment>
<evidence type="ECO:0000256" key="13">
    <source>
        <dbReference type="SAM" id="MobiDB-lite"/>
    </source>
</evidence>
<feature type="compositionally biased region" description="Basic and acidic residues" evidence="13">
    <location>
        <begin position="27"/>
        <end position="38"/>
    </location>
</feature>
<proteinExistence type="inferred from homology"/>
<evidence type="ECO:0000256" key="10">
    <source>
        <dbReference type="ARBA" id="ARBA00048954"/>
    </source>
</evidence>
<dbReference type="GO" id="GO:0003678">
    <property type="term" value="F:DNA helicase activity"/>
    <property type="evidence" value="ECO:0007669"/>
    <property type="project" value="UniProtKB-EC"/>
</dbReference>
<reference evidence="15 16" key="1">
    <citation type="submission" date="2023-04" db="EMBL/GenBank/DDBJ databases">
        <title>Streptomyces chengmaiensis sp. nov. isolated from the stem of mangrove plant in Hainan.</title>
        <authorList>
            <person name="Huang X."/>
            <person name="Zhou S."/>
            <person name="Chu X."/>
            <person name="Xie Y."/>
            <person name="Lin Y."/>
        </authorList>
    </citation>
    <scope>NUCLEOTIDE SEQUENCE [LARGE SCALE GENOMIC DNA]</scope>
    <source>
        <strain evidence="15 16">HNM0663</strain>
    </source>
</reference>
<keyword evidence="4 12" id="KW-0547">Nucleotide-binding</keyword>
<dbReference type="PANTHER" id="PTHR30153:SF2">
    <property type="entry name" value="REPLICATIVE DNA HELICASE"/>
    <property type="match status" value="1"/>
</dbReference>
<dbReference type="SUPFAM" id="SSF52540">
    <property type="entry name" value="P-loop containing nucleoside triphosphate hydrolases"/>
    <property type="match status" value="1"/>
</dbReference>
<feature type="compositionally biased region" description="Acidic residues" evidence="13">
    <location>
        <begin position="16"/>
        <end position="26"/>
    </location>
</feature>
<dbReference type="InterPro" id="IPR036185">
    <property type="entry name" value="DNA_heli_DnaB-like_N_sf"/>
</dbReference>
<comment type="function">
    <text evidence="12">The main replicative DNA helicase, it participates in initiation and elongation during chromosome replication. Travels ahead of the DNA replisome, separating dsDNA into templates for DNA synthesis. A processive ATP-dependent 5'-3' DNA helicase it has DNA-dependent ATPase activity.</text>
</comment>
<evidence type="ECO:0000256" key="5">
    <source>
        <dbReference type="ARBA" id="ARBA00022801"/>
    </source>
</evidence>
<dbReference type="CDD" id="cd00984">
    <property type="entry name" value="DnaB_C"/>
    <property type="match status" value="1"/>
</dbReference>
<evidence type="ECO:0000256" key="4">
    <source>
        <dbReference type="ARBA" id="ARBA00022741"/>
    </source>
</evidence>
<dbReference type="InterPro" id="IPR007693">
    <property type="entry name" value="DNA_helicase_DnaB-like_N"/>
</dbReference>
<dbReference type="Proteomes" id="UP001223144">
    <property type="component" value="Unassembled WGS sequence"/>
</dbReference>
<dbReference type="InterPro" id="IPR016136">
    <property type="entry name" value="DNA_helicase_N/primase_C"/>
</dbReference>
<sequence length="478" mass="52429">MSIPQTFRPEPLPPADDTDGYAEEAFEPAREDSRARADFERVPPQDIGAEQCVLGAMQLSKDAIADVTEVLRSSRDFYRPAHALIYDAILDMYGRGEPVDPITLAAELQKAGSMDRIGGASYLHTLVQLVPTAANAVYYAGIVRECAVFRGLTEAGTRITQWGYACEGDPAETADRAQAELFAVVEEGTEGDPLSLADTALDGLAALEERATQGAGLRGLGTGFVDLDSVTSGLMPGQMVIVAARPSLGKSTFALDIARHVSIKEKIPSAFFSLEMSRQELTDRTFSAEAGIAFHHVKSGEMTDEDWDRLARRMPDIQSAPLFIDDTEDMTVMEIRAKARRLRQRHGIKLVIIDYVQLLRHGGRQAESRQQEVTEISRNIKLMAKELGVPVIALCQLNRGPEQRTDKKPQVSDLRESGSLEQDADIVILIHREDAYEADSPRAGETDLILAKHRGGPKCTITVAAQLHMSRFKDMAQV</sequence>
<keyword evidence="7 12" id="KW-0067">ATP-binding</keyword>
<dbReference type="SUPFAM" id="SSF48024">
    <property type="entry name" value="N-terminal domain of DnaB helicase"/>
    <property type="match status" value="1"/>
</dbReference>
<dbReference type="EC" id="5.6.2.3" evidence="11 12"/>
<dbReference type="EMBL" id="JARWBG010000065">
    <property type="protein sequence ID" value="MDH2393387.1"/>
    <property type="molecule type" value="Genomic_DNA"/>
</dbReference>
<evidence type="ECO:0000256" key="6">
    <source>
        <dbReference type="ARBA" id="ARBA00022806"/>
    </source>
</evidence>
<evidence type="ECO:0000313" key="16">
    <source>
        <dbReference type="Proteomes" id="UP001223144"/>
    </source>
</evidence>
<keyword evidence="6 12" id="KW-0347">Helicase</keyword>
<dbReference type="InterPro" id="IPR003593">
    <property type="entry name" value="AAA+_ATPase"/>
</dbReference>
<dbReference type="InterPro" id="IPR027417">
    <property type="entry name" value="P-loop_NTPase"/>
</dbReference>
<evidence type="ECO:0000256" key="12">
    <source>
        <dbReference type="RuleBase" id="RU362085"/>
    </source>
</evidence>
<evidence type="ECO:0000256" key="3">
    <source>
        <dbReference type="ARBA" id="ARBA00022705"/>
    </source>
</evidence>
<keyword evidence="2 12" id="KW-0639">Primosome</keyword>
<evidence type="ECO:0000256" key="7">
    <source>
        <dbReference type="ARBA" id="ARBA00022840"/>
    </source>
</evidence>